<dbReference type="OrthoDB" id="6422968at2759"/>
<dbReference type="Proteomes" id="UP000887013">
    <property type="component" value="Unassembled WGS sequence"/>
</dbReference>
<evidence type="ECO:0000256" key="1">
    <source>
        <dbReference type="SAM" id="MobiDB-lite"/>
    </source>
</evidence>
<keyword evidence="2" id="KW-0812">Transmembrane</keyword>
<sequence>MSSCKCEKKSEVNLFSNIVVIFILPIVISIIIKVEGQSNEKDKDHLPIEMIFSPRRDITDPGGKLIQSENKAIELKIQSDSNNKGKIDVTIASKKEVQETAEESVDRYSPQYNAENDRVNDDSAEISKGDISSTKNFQTSRQDPGSLYNPSEFSDIIPFDAMRQFYEQPQSLLIGRNQFSPLQNLRHLEESLAREVLPRTLGQGFTAARNVDNAAPFGMLMTHPLYSNGFASGLDVAQRYPTNPQSFSSRIKSSSHQSPHPPQTVPSGIMVSPGYSHPAAFTQNPLPETTAMNHAEGRPV</sequence>
<organism evidence="3 4">
    <name type="scientific">Nephila pilipes</name>
    <name type="common">Giant wood spider</name>
    <name type="synonym">Nephila maculata</name>
    <dbReference type="NCBI Taxonomy" id="299642"/>
    <lineage>
        <taxon>Eukaryota</taxon>
        <taxon>Metazoa</taxon>
        <taxon>Ecdysozoa</taxon>
        <taxon>Arthropoda</taxon>
        <taxon>Chelicerata</taxon>
        <taxon>Arachnida</taxon>
        <taxon>Araneae</taxon>
        <taxon>Araneomorphae</taxon>
        <taxon>Entelegynae</taxon>
        <taxon>Araneoidea</taxon>
        <taxon>Nephilidae</taxon>
        <taxon>Nephila</taxon>
    </lineage>
</organism>
<feature type="region of interest" description="Disordered" evidence="1">
    <location>
        <begin position="98"/>
        <end position="149"/>
    </location>
</feature>
<keyword evidence="2" id="KW-0472">Membrane</keyword>
<keyword evidence="2" id="KW-1133">Transmembrane helix</keyword>
<gene>
    <name evidence="3" type="primary">AVEN_246524_1</name>
    <name evidence="3" type="ORF">NPIL_186501</name>
</gene>
<feature type="transmembrane region" description="Helical" evidence="2">
    <location>
        <begin position="12"/>
        <end position="32"/>
    </location>
</feature>
<dbReference type="EMBL" id="BMAW01028226">
    <property type="protein sequence ID" value="GFU06429.1"/>
    <property type="molecule type" value="Genomic_DNA"/>
</dbReference>
<evidence type="ECO:0000256" key="2">
    <source>
        <dbReference type="SAM" id="Phobius"/>
    </source>
</evidence>
<reference evidence="3" key="1">
    <citation type="submission" date="2020-08" db="EMBL/GenBank/DDBJ databases">
        <title>Multicomponent nature underlies the extraordinary mechanical properties of spider dragline silk.</title>
        <authorList>
            <person name="Kono N."/>
            <person name="Nakamura H."/>
            <person name="Mori M."/>
            <person name="Yoshida Y."/>
            <person name="Ohtoshi R."/>
            <person name="Malay A.D."/>
            <person name="Moran D.A.P."/>
            <person name="Tomita M."/>
            <person name="Numata K."/>
            <person name="Arakawa K."/>
        </authorList>
    </citation>
    <scope>NUCLEOTIDE SEQUENCE</scope>
</reference>
<accession>A0A8X6UDJ9</accession>
<feature type="compositionally biased region" description="Polar residues" evidence="1">
    <location>
        <begin position="281"/>
        <end position="292"/>
    </location>
</feature>
<comment type="caution">
    <text evidence="3">The sequence shown here is derived from an EMBL/GenBank/DDBJ whole genome shotgun (WGS) entry which is preliminary data.</text>
</comment>
<proteinExistence type="predicted"/>
<evidence type="ECO:0000313" key="3">
    <source>
        <dbReference type="EMBL" id="GFU06429.1"/>
    </source>
</evidence>
<feature type="region of interest" description="Disordered" evidence="1">
    <location>
        <begin position="241"/>
        <end position="300"/>
    </location>
</feature>
<dbReference type="AlphaFoldDB" id="A0A8X6UDJ9"/>
<feature type="compositionally biased region" description="Basic and acidic residues" evidence="1">
    <location>
        <begin position="115"/>
        <end position="128"/>
    </location>
</feature>
<protein>
    <submittedName>
        <fullName evidence="3">Uncharacterized protein</fullName>
    </submittedName>
</protein>
<name>A0A8X6UDJ9_NEPPI</name>
<keyword evidence="4" id="KW-1185">Reference proteome</keyword>
<feature type="compositionally biased region" description="Polar residues" evidence="1">
    <location>
        <begin position="130"/>
        <end position="149"/>
    </location>
</feature>
<evidence type="ECO:0000313" key="4">
    <source>
        <dbReference type="Proteomes" id="UP000887013"/>
    </source>
</evidence>
<feature type="compositionally biased region" description="Polar residues" evidence="1">
    <location>
        <begin position="241"/>
        <end position="252"/>
    </location>
</feature>